<sequence>MKSVILAAAVTTLLGQVSNAAVATLGVTEIYNPPVQEKYTSGAVHMSIMNAKESTWARQKAAGAFNSSAYTPVISFTPCVNGKAGEYRCNNIDLYSFTPHELLGSQTGEGSSSWGWTSPDGREIIIVAQADGAAFAEVNPDGSVTYLGRLPKQSSNSIWREIRVYKSYAVIGSEASNHGIQIFDLRQLLTVDPAQPKTFALTDAALFKGLPTGRTHNVVVNEEKEYAVSVGASPRTDACKSGLIFIDLKDPANPTSPGCAPQDGYVHDAQCIVYRGPDAKYNGRDICYGYNEDTLTIYDVTDKTNTSVISRTTYTGASYTHQGWVLDPLNQEYLLLDDEYDEYDKVGPARDGYPVTYIWDIKSLEQPVVSGYYKSGQKSIDHNQYIHEGKAYQSNYAAGLRVLDVSSIPSDPTGNGVKEIGFFDVYPEDDASGGLIDFVGTWSSYSAFKSGYLAINTIERGLFIVKLQN</sequence>
<organism evidence="1 2">
    <name type="scientific">Pluteus cervinus</name>
    <dbReference type="NCBI Taxonomy" id="181527"/>
    <lineage>
        <taxon>Eukaryota</taxon>
        <taxon>Fungi</taxon>
        <taxon>Dikarya</taxon>
        <taxon>Basidiomycota</taxon>
        <taxon>Agaricomycotina</taxon>
        <taxon>Agaricomycetes</taxon>
        <taxon>Agaricomycetidae</taxon>
        <taxon>Agaricales</taxon>
        <taxon>Pluteineae</taxon>
        <taxon>Pluteaceae</taxon>
        <taxon>Pluteus</taxon>
    </lineage>
</organism>
<proteinExistence type="predicted"/>
<dbReference type="Proteomes" id="UP000308600">
    <property type="component" value="Unassembled WGS sequence"/>
</dbReference>
<protein>
    <submittedName>
        <fullName evidence="1">Uncharacterized protein</fullName>
    </submittedName>
</protein>
<dbReference type="EMBL" id="ML208421">
    <property type="protein sequence ID" value="TFK65919.1"/>
    <property type="molecule type" value="Genomic_DNA"/>
</dbReference>
<reference evidence="1 2" key="1">
    <citation type="journal article" date="2019" name="Nat. Ecol. Evol.">
        <title>Megaphylogeny resolves global patterns of mushroom evolution.</title>
        <authorList>
            <person name="Varga T."/>
            <person name="Krizsan K."/>
            <person name="Foldi C."/>
            <person name="Dima B."/>
            <person name="Sanchez-Garcia M."/>
            <person name="Sanchez-Ramirez S."/>
            <person name="Szollosi G.J."/>
            <person name="Szarkandi J.G."/>
            <person name="Papp V."/>
            <person name="Albert L."/>
            <person name="Andreopoulos W."/>
            <person name="Angelini C."/>
            <person name="Antonin V."/>
            <person name="Barry K.W."/>
            <person name="Bougher N.L."/>
            <person name="Buchanan P."/>
            <person name="Buyck B."/>
            <person name="Bense V."/>
            <person name="Catcheside P."/>
            <person name="Chovatia M."/>
            <person name="Cooper J."/>
            <person name="Damon W."/>
            <person name="Desjardin D."/>
            <person name="Finy P."/>
            <person name="Geml J."/>
            <person name="Haridas S."/>
            <person name="Hughes K."/>
            <person name="Justo A."/>
            <person name="Karasinski D."/>
            <person name="Kautmanova I."/>
            <person name="Kiss B."/>
            <person name="Kocsube S."/>
            <person name="Kotiranta H."/>
            <person name="LaButti K.M."/>
            <person name="Lechner B.E."/>
            <person name="Liimatainen K."/>
            <person name="Lipzen A."/>
            <person name="Lukacs Z."/>
            <person name="Mihaltcheva S."/>
            <person name="Morgado L.N."/>
            <person name="Niskanen T."/>
            <person name="Noordeloos M.E."/>
            <person name="Ohm R.A."/>
            <person name="Ortiz-Santana B."/>
            <person name="Ovrebo C."/>
            <person name="Racz N."/>
            <person name="Riley R."/>
            <person name="Savchenko A."/>
            <person name="Shiryaev A."/>
            <person name="Soop K."/>
            <person name="Spirin V."/>
            <person name="Szebenyi C."/>
            <person name="Tomsovsky M."/>
            <person name="Tulloss R.E."/>
            <person name="Uehling J."/>
            <person name="Grigoriev I.V."/>
            <person name="Vagvolgyi C."/>
            <person name="Papp T."/>
            <person name="Martin F.M."/>
            <person name="Miettinen O."/>
            <person name="Hibbett D.S."/>
            <person name="Nagy L.G."/>
        </authorList>
    </citation>
    <scope>NUCLEOTIDE SEQUENCE [LARGE SCALE GENOMIC DNA]</scope>
    <source>
        <strain evidence="1 2">NL-1719</strain>
    </source>
</reference>
<accession>A0ACD3AJW2</accession>
<name>A0ACD3AJW2_9AGAR</name>
<evidence type="ECO:0000313" key="1">
    <source>
        <dbReference type="EMBL" id="TFK65919.1"/>
    </source>
</evidence>
<keyword evidence="2" id="KW-1185">Reference proteome</keyword>
<gene>
    <name evidence="1" type="ORF">BDN72DRAFT_871698</name>
</gene>
<evidence type="ECO:0000313" key="2">
    <source>
        <dbReference type="Proteomes" id="UP000308600"/>
    </source>
</evidence>